<organism evidence="2 3">
    <name type="scientific">Parathielavia hyrcaniae</name>
    <dbReference type="NCBI Taxonomy" id="113614"/>
    <lineage>
        <taxon>Eukaryota</taxon>
        <taxon>Fungi</taxon>
        <taxon>Dikarya</taxon>
        <taxon>Ascomycota</taxon>
        <taxon>Pezizomycotina</taxon>
        <taxon>Sordariomycetes</taxon>
        <taxon>Sordariomycetidae</taxon>
        <taxon>Sordariales</taxon>
        <taxon>Chaetomiaceae</taxon>
        <taxon>Parathielavia</taxon>
    </lineage>
</organism>
<evidence type="ECO:0000313" key="2">
    <source>
        <dbReference type="EMBL" id="KAK4103732.1"/>
    </source>
</evidence>
<name>A0AAN6QAM2_9PEZI</name>
<reference evidence="2" key="1">
    <citation type="journal article" date="2023" name="Mol. Phylogenet. Evol.">
        <title>Genome-scale phylogeny and comparative genomics of the fungal order Sordariales.</title>
        <authorList>
            <person name="Hensen N."/>
            <person name="Bonometti L."/>
            <person name="Westerberg I."/>
            <person name="Brannstrom I.O."/>
            <person name="Guillou S."/>
            <person name="Cros-Aarteil S."/>
            <person name="Calhoun S."/>
            <person name="Haridas S."/>
            <person name="Kuo A."/>
            <person name="Mondo S."/>
            <person name="Pangilinan J."/>
            <person name="Riley R."/>
            <person name="LaButti K."/>
            <person name="Andreopoulos B."/>
            <person name="Lipzen A."/>
            <person name="Chen C."/>
            <person name="Yan M."/>
            <person name="Daum C."/>
            <person name="Ng V."/>
            <person name="Clum A."/>
            <person name="Steindorff A."/>
            <person name="Ohm R.A."/>
            <person name="Martin F."/>
            <person name="Silar P."/>
            <person name="Natvig D.O."/>
            <person name="Lalanne C."/>
            <person name="Gautier V."/>
            <person name="Ament-Velasquez S.L."/>
            <person name="Kruys A."/>
            <person name="Hutchinson M.I."/>
            <person name="Powell A.J."/>
            <person name="Barry K."/>
            <person name="Miller A.N."/>
            <person name="Grigoriev I.V."/>
            <person name="Debuchy R."/>
            <person name="Gladieux P."/>
            <person name="Hiltunen Thoren M."/>
            <person name="Johannesson H."/>
        </authorList>
    </citation>
    <scope>NUCLEOTIDE SEQUENCE</scope>
    <source>
        <strain evidence="2">CBS 757.83</strain>
    </source>
</reference>
<keyword evidence="3" id="KW-1185">Reference proteome</keyword>
<dbReference type="AlphaFoldDB" id="A0AAN6QAM2"/>
<accession>A0AAN6QAM2</accession>
<proteinExistence type="predicted"/>
<evidence type="ECO:0000256" key="1">
    <source>
        <dbReference type="SAM" id="MobiDB-lite"/>
    </source>
</evidence>
<dbReference type="Proteomes" id="UP001305647">
    <property type="component" value="Unassembled WGS sequence"/>
</dbReference>
<feature type="compositionally biased region" description="Low complexity" evidence="1">
    <location>
        <begin position="151"/>
        <end position="160"/>
    </location>
</feature>
<gene>
    <name evidence="2" type="ORF">N658DRAFT_467230</name>
</gene>
<reference evidence="2" key="2">
    <citation type="submission" date="2023-05" db="EMBL/GenBank/DDBJ databases">
        <authorList>
            <consortium name="Lawrence Berkeley National Laboratory"/>
            <person name="Steindorff A."/>
            <person name="Hensen N."/>
            <person name="Bonometti L."/>
            <person name="Westerberg I."/>
            <person name="Brannstrom I.O."/>
            <person name="Guillou S."/>
            <person name="Cros-Aarteil S."/>
            <person name="Calhoun S."/>
            <person name="Haridas S."/>
            <person name="Kuo A."/>
            <person name="Mondo S."/>
            <person name="Pangilinan J."/>
            <person name="Riley R."/>
            <person name="Labutti K."/>
            <person name="Andreopoulos B."/>
            <person name="Lipzen A."/>
            <person name="Chen C."/>
            <person name="Yanf M."/>
            <person name="Daum C."/>
            <person name="Ng V."/>
            <person name="Clum A."/>
            <person name="Ohm R."/>
            <person name="Martin F."/>
            <person name="Silar P."/>
            <person name="Natvig D."/>
            <person name="Lalanne C."/>
            <person name="Gautier V."/>
            <person name="Ament-Velasquez S.L."/>
            <person name="Kruys A."/>
            <person name="Hutchinson M.I."/>
            <person name="Powell A.J."/>
            <person name="Barry K."/>
            <person name="Miller A.N."/>
            <person name="Grigoriev I.V."/>
            <person name="Debuchy R."/>
            <person name="Gladieux P."/>
            <person name="Thoren M.H."/>
            <person name="Johannesson H."/>
        </authorList>
    </citation>
    <scope>NUCLEOTIDE SEQUENCE</scope>
    <source>
        <strain evidence="2">CBS 757.83</strain>
    </source>
</reference>
<evidence type="ECO:0000313" key="3">
    <source>
        <dbReference type="Proteomes" id="UP001305647"/>
    </source>
</evidence>
<dbReference type="EMBL" id="MU863628">
    <property type="protein sequence ID" value="KAK4103732.1"/>
    <property type="molecule type" value="Genomic_DNA"/>
</dbReference>
<evidence type="ECO:0008006" key="4">
    <source>
        <dbReference type="Google" id="ProtNLM"/>
    </source>
</evidence>
<protein>
    <recommendedName>
        <fullName evidence="4">Pentatricopeptide repeat-containing protein</fullName>
    </recommendedName>
</protein>
<sequence>MSSSLPVPSKAALTALRGLVLGTSCTIALIAEDRRRKINNAMRVVENGERIKSAKAYRAGGAALALAMEEEALWDPQFGSVPAINLALRQHHDAGELPRPSAKQKRQETRPLDVQQNEQNEAENLPEVSKTVFPTESKTVAVTEQSDANGTTTNNSTSARRAPKTARPSIPPRPKPTASRKAIPSWAWQNTDVLKAYSFPTVPEIVAQIQNACDTKDSLRITAALKTVLKAMEHKAAPDNLDRSWMEATALLCRTCQEAGRLGDGAKLLYQVICQGPLEERDYLSHEPFALIEALLARKSPEGRPGDVDVDVANLDAAVNLFLPKFKDGLTGVNTEVYSLGRRLLELCFSAHRLQRVFGVYRRCNHVAGESSNDLTSWFLTILHENQDYVSVVKVFISTFAQSSPTEASMQAMGGLVVDSVELANNHRPEEVLQTLQGICSCLNTKLEPNWVMRLLVSHWRKHGNFEEIEVMFERLQAPGLKHSVFRSHNIYRIMVELALEAGEEVKADSYFRLAVRKNRALASDVRLLGVFARFHAADGDWEAVRADFEAMNRRGTPTGKAYGLVFVPVLKSYAESHTVRETEMFLRSYADELKVPLCSYLVTLMAKQYAAIRDVGSLIDWLDYCSRAGFPVDAAFTNAILVSCRRRWKFPFRDLRTLFRTIRVLNPDFIDKHTEQVMADAALEDCKHKGKAARGRLLSLRVDANALPARGKHAPVGDVILAMKEALRTGSASRAVWIYKRAVHLRMPFSEHALRLAVQAHLMRAPNDYAGAYALLHGAQSKGEDITPIVNYLLGKQLSSIRSPSTTHRSDAGRLIEETLAQYHKAGIRLTEASLHRAALTCLRAGHFRGAIAYAHRAAAAPATGPCFNLQNFKILLAAYAELVDAEGMRETVRRGLASHYREDGACRRALRHARDVVLRSRARPVSGEERERARAVVDEGIGEVVEARRRLRAEARLLERGAVAIMRRAALDAGREEVDFGEVPWLGGGEGAASGKGGARSEAGEDGKFLVGGVYADLERTLLGGAGRPAVEAY</sequence>
<comment type="caution">
    <text evidence="2">The sequence shown here is derived from an EMBL/GenBank/DDBJ whole genome shotgun (WGS) entry which is preliminary data.</text>
</comment>
<feature type="region of interest" description="Disordered" evidence="1">
    <location>
        <begin position="94"/>
        <end position="182"/>
    </location>
</feature>
<feature type="compositionally biased region" description="Polar residues" evidence="1">
    <location>
        <begin position="132"/>
        <end position="150"/>
    </location>
</feature>